<dbReference type="AlphaFoldDB" id="A0A1T4MEH4"/>
<evidence type="ECO:0000313" key="1">
    <source>
        <dbReference type="EMBL" id="SJZ65285.1"/>
    </source>
</evidence>
<evidence type="ECO:0000313" key="2">
    <source>
        <dbReference type="Proteomes" id="UP000196365"/>
    </source>
</evidence>
<dbReference type="Proteomes" id="UP000196365">
    <property type="component" value="Unassembled WGS sequence"/>
</dbReference>
<dbReference type="RefSeq" id="WP_087678733.1">
    <property type="nucleotide sequence ID" value="NZ_FUWV01000007.1"/>
</dbReference>
<name>A0A1T4MEH4_9FIRM</name>
<dbReference type="EMBL" id="FUWV01000007">
    <property type="protein sequence ID" value="SJZ65285.1"/>
    <property type="molecule type" value="Genomic_DNA"/>
</dbReference>
<proteinExistence type="predicted"/>
<protein>
    <submittedName>
        <fullName evidence="1">Uncharacterized protein</fullName>
    </submittedName>
</protein>
<keyword evidence="2" id="KW-1185">Reference proteome</keyword>
<gene>
    <name evidence="1" type="ORF">SAMN02745973_01297</name>
</gene>
<accession>A0A1T4MEH4</accession>
<organism evidence="1 2">
    <name type="scientific">Garciella nitratireducens DSM 15102</name>
    <dbReference type="NCBI Taxonomy" id="1121911"/>
    <lineage>
        <taxon>Bacteria</taxon>
        <taxon>Bacillati</taxon>
        <taxon>Bacillota</taxon>
        <taxon>Clostridia</taxon>
        <taxon>Eubacteriales</taxon>
        <taxon>Eubacteriaceae</taxon>
        <taxon>Garciella</taxon>
    </lineage>
</organism>
<reference evidence="1 2" key="1">
    <citation type="submission" date="2017-02" db="EMBL/GenBank/DDBJ databases">
        <authorList>
            <person name="Peterson S.W."/>
        </authorList>
    </citation>
    <scope>NUCLEOTIDE SEQUENCE [LARGE SCALE GENOMIC DNA]</scope>
    <source>
        <strain evidence="1 2">DSM 15102</strain>
    </source>
</reference>
<sequence>MTNKNIEFSSIHEEINKAISTVNKLEKWIKQLSNEKQIIQIEKQSPLQDKLHQLHKEVECLTQTLIELGILDLEDILL</sequence>